<keyword evidence="2" id="KW-0285">Flavoprotein</keyword>
<keyword evidence="3" id="KW-0288">FMN</keyword>
<dbReference type="Proteomes" id="UP001151234">
    <property type="component" value="Unassembled WGS sequence"/>
</dbReference>
<evidence type="ECO:0000313" key="8">
    <source>
        <dbReference type="Proteomes" id="UP001151234"/>
    </source>
</evidence>
<dbReference type="InterPro" id="IPR044152">
    <property type="entry name" value="YqjM-like"/>
</dbReference>
<evidence type="ECO:0000313" key="7">
    <source>
        <dbReference type="EMBL" id="MDA5399346.1"/>
    </source>
</evidence>
<dbReference type="InterPro" id="IPR013785">
    <property type="entry name" value="Aldolase_TIM"/>
</dbReference>
<feature type="domain" description="NADH:flavin oxidoreductase/NADH oxidase N-terminal" evidence="6">
    <location>
        <begin position="6"/>
        <end position="350"/>
    </location>
</feature>
<dbReference type="CDD" id="cd02932">
    <property type="entry name" value="OYE_YqiM_FMN"/>
    <property type="match status" value="1"/>
</dbReference>
<evidence type="ECO:0000259" key="6">
    <source>
        <dbReference type="Pfam" id="PF00724"/>
    </source>
</evidence>
<dbReference type="Pfam" id="PF00724">
    <property type="entry name" value="Oxidored_FMN"/>
    <property type="match status" value="1"/>
</dbReference>
<protein>
    <submittedName>
        <fullName evidence="7">NADH:flavin oxidoreductase/NADH oxidase</fullName>
    </submittedName>
</protein>
<dbReference type="PANTHER" id="PTHR43303:SF4">
    <property type="entry name" value="NADPH DEHYDROGENASE C23G7.10C-RELATED"/>
    <property type="match status" value="1"/>
</dbReference>
<dbReference type="SUPFAM" id="SSF51395">
    <property type="entry name" value="FMN-linked oxidoreductases"/>
    <property type="match status" value="1"/>
</dbReference>
<proteinExistence type="predicted"/>
<comment type="cofactor">
    <cofactor evidence="1">
        <name>FMN</name>
        <dbReference type="ChEBI" id="CHEBI:58210"/>
    </cofactor>
</comment>
<evidence type="ECO:0000256" key="1">
    <source>
        <dbReference type="ARBA" id="ARBA00001917"/>
    </source>
</evidence>
<dbReference type="EMBL" id="JAPJZI010000001">
    <property type="protein sequence ID" value="MDA5399346.1"/>
    <property type="molecule type" value="Genomic_DNA"/>
</dbReference>
<dbReference type="AlphaFoldDB" id="A0A9X3UM17"/>
<name>A0A9X3UM17_9HYPH</name>
<accession>A0A9X3UM17</accession>
<evidence type="ECO:0000256" key="3">
    <source>
        <dbReference type="ARBA" id="ARBA00022643"/>
    </source>
</evidence>
<keyword evidence="8" id="KW-1185">Reference proteome</keyword>
<sequence length="380" mass="42279">MPLSHLFSPIALRSLTFKNRVAVSPMSQYRARDGYANDWHMVHLGRFAIGGAGLVYAEATAVEAEGRRTIGDLGLWDDDQINNLKPIAEFISQEGAVPGIQLSHAGRKASERRPWHGETPIDDEDIAVRGETPWEAIAPSAIPYADGWPTPKEMSEDDIQRVIRSFGTAARRSHEAGFKIIEVYAAHGFLIHQFLSPISNTRTDKWGGSDENRRRFALEVAKSIRANWPDAYPLAFRLSSTDWLDGGLEIEDVTDIARALKNEGVDLIDCSSGGIGGKERPRRMKIEQGFQVPFAGQIRKDADIATMAVGFLWDAQNCEKIIETGQANMIALARELLTDPNWPLHAAAELGAEDSQAMWPIEAGWWLMKRDRLLQKLGLR</sequence>
<keyword evidence="5" id="KW-0560">Oxidoreductase</keyword>
<dbReference type="GO" id="GO:0010181">
    <property type="term" value="F:FMN binding"/>
    <property type="evidence" value="ECO:0007669"/>
    <property type="project" value="InterPro"/>
</dbReference>
<organism evidence="7 8">
    <name type="scientific">Hoeflea prorocentri</name>
    <dbReference type="NCBI Taxonomy" id="1922333"/>
    <lineage>
        <taxon>Bacteria</taxon>
        <taxon>Pseudomonadati</taxon>
        <taxon>Pseudomonadota</taxon>
        <taxon>Alphaproteobacteria</taxon>
        <taxon>Hyphomicrobiales</taxon>
        <taxon>Rhizobiaceae</taxon>
        <taxon>Hoeflea</taxon>
    </lineage>
</organism>
<dbReference type="GO" id="GO:0050661">
    <property type="term" value="F:NADP binding"/>
    <property type="evidence" value="ECO:0007669"/>
    <property type="project" value="InterPro"/>
</dbReference>
<dbReference type="InterPro" id="IPR001155">
    <property type="entry name" value="OxRdtase_FMN_N"/>
</dbReference>
<gene>
    <name evidence="7" type="ORF">OQ273_12250</name>
</gene>
<reference evidence="7" key="1">
    <citation type="submission" date="2022-11" db="EMBL/GenBank/DDBJ databases">
        <title>Draft genome sequence of Hoeflea poritis E7-10 and Hoeflea prorocentri PM5-8, separated from scleractinian coral Porites lutea and marine dinoflagellate.</title>
        <authorList>
            <person name="Zhang G."/>
            <person name="Wei Q."/>
            <person name="Cai L."/>
        </authorList>
    </citation>
    <scope>NUCLEOTIDE SEQUENCE</scope>
    <source>
        <strain evidence="7">PM5-8</strain>
    </source>
</reference>
<dbReference type="PANTHER" id="PTHR43303">
    <property type="entry name" value="NADPH DEHYDROGENASE C23G7.10C-RELATED"/>
    <property type="match status" value="1"/>
</dbReference>
<keyword evidence="4" id="KW-0521">NADP</keyword>
<evidence type="ECO:0000256" key="2">
    <source>
        <dbReference type="ARBA" id="ARBA00022630"/>
    </source>
</evidence>
<evidence type="ECO:0000256" key="4">
    <source>
        <dbReference type="ARBA" id="ARBA00022857"/>
    </source>
</evidence>
<comment type="caution">
    <text evidence="7">The sequence shown here is derived from an EMBL/GenBank/DDBJ whole genome shotgun (WGS) entry which is preliminary data.</text>
</comment>
<dbReference type="GO" id="GO:0003959">
    <property type="term" value="F:NADPH dehydrogenase activity"/>
    <property type="evidence" value="ECO:0007669"/>
    <property type="project" value="InterPro"/>
</dbReference>
<evidence type="ECO:0000256" key="5">
    <source>
        <dbReference type="ARBA" id="ARBA00023002"/>
    </source>
</evidence>
<dbReference type="Gene3D" id="3.20.20.70">
    <property type="entry name" value="Aldolase class I"/>
    <property type="match status" value="1"/>
</dbReference>